<keyword evidence="2" id="KW-1185">Reference proteome</keyword>
<evidence type="ECO:0000313" key="2">
    <source>
        <dbReference type="Proteomes" id="UP000024404"/>
    </source>
</evidence>
<dbReference type="Proteomes" id="UP000024404">
    <property type="component" value="Unassembled WGS sequence"/>
</dbReference>
<reference evidence="1" key="2">
    <citation type="submission" date="2022-06" db="UniProtKB">
        <authorList>
            <consortium name="EnsemblMetazoa"/>
        </authorList>
    </citation>
    <scope>IDENTIFICATION</scope>
</reference>
<protein>
    <submittedName>
        <fullName evidence="1">Uncharacterized protein</fullName>
    </submittedName>
</protein>
<reference evidence="2" key="1">
    <citation type="submission" date="2013-10" db="EMBL/GenBank/DDBJ databases">
        <title>Genome sequencing of Onchocerca volvulus.</title>
        <authorList>
            <person name="Cotton J."/>
            <person name="Tsai J."/>
            <person name="Stanley E."/>
            <person name="Tracey A."/>
            <person name="Holroyd N."/>
            <person name="Lustigman S."/>
            <person name="Berriman M."/>
        </authorList>
    </citation>
    <scope>NUCLEOTIDE SEQUENCE</scope>
</reference>
<evidence type="ECO:0000313" key="1">
    <source>
        <dbReference type="EnsemblMetazoa" id="OVOC510.1"/>
    </source>
</evidence>
<sequence>MTEHLSVIMMCYNCYAKVISMKYYAKLISTIANLCDAFVGHNSAMHIELEESKRIHYCTG</sequence>
<dbReference type="EMBL" id="CMVM020000020">
    <property type="status" value="NOT_ANNOTATED_CDS"/>
    <property type="molecule type" value="Genomic_DNA"/>
</dbReference>
<organism evidence="1 2">
    <name type="scientific">Onchocerca volvulus</name>
    <dbReference type="NCBI Taxonomy" id="6282"/>
    <lineage>
        <taxon>Eukaryota</taxon>
        <taxon>Metazoa</taxon>
        <taxon>Ecdysozoa</taxon>
        <taxon>Nematoda</taxon>
        <taxon>Chromadorea</taxon>
        <taxon>Rhabditida</taxon>
        <taxon>Spirurina</taxon>
        <taxon>Spiruromorpha</taxon>
        <taxon>Filarioidea</taxon>
        <taxon>Onchocercidae</taxon>
        <taxon>Onchocerca</taxon>
    </lineage>
</organism>
<dbReference type="EnsemblMetazoa" id="OVOC510.1">
    <property type="protein sequence ID" value="OVOC510.1"/>
    <property type="gene ID" value="WBGene00237319"/>
</dbReference>
<accession>A0A8R1XWI9</accession>
<proteinExistence type="predicted"/>
<name>A0A8R1XWI9_ONCVO</name>
<dbReference type="AlphaFoldDB" id="A0A8R1XWI9"/>